<keyword evidence="5" id="KW-0190">Covalent protein-DNA linkage</keyword>
<evidence type="ECO:0000256" key="7">
    <source>
        <dbReference type="ARBA" id="ARBA00023239"/>
    </source>
</evidence>
<proteinExistence type="inferred from homology"/>
<organism evidence="9 10">
    <name type="scientific">Jatrophihabitans cynanchi</name>
    <dbReference type="NCBI Taxonomy" id="2944128"/>
    <lineage>
        <taxon>Bacteria</taxon>
        <taxon>Bacillati</taxon>
        <taxon>Actinomycetota</taxon>
        <taxon>Actinomycetes</taxon>
        <taxon>Jatrophihabitantales</taxon>
        <taxon>Jatrophihabitantaceae</taxon>
        <taxon>Jatrophihabitans</taxon>
    </lineage>
</organism>
<dbReference type="PANTHER" id="PTHR13604">
    <property type="entry name" value="DC12-RELATED"/>
    <property type="match status" value="1"/>
</dbReference>
<dbReference type="InterPro" id="IPR036590">
    <property type="entry name" value="SRAP-like"/>
</dbReference>
<dbReference type="Proteomes" id="UP001164693">
    <property type="component" value="Chromosome"/>
</dbReference>
<evidence type="ECO:0000256" key="3">
    <source>
        <dbReference type="ARBA" id="ARBA00022763"/>
    </source>
</evidence>
<evidence type="ECO:0000313" key="9">
    <source>
        <dbReference type="EMBL" id="WAX56626.1"/>
    </source>
</evidence>
<dbReference type="Gene3D" id="3.90.1680.10">
    <property type="entry name" value="SOS response associated peptidase-like"/>
    <property type="match status" value="1"/>
</dbReference>
<sequence length="247" mass="27328">MCGRYVSVRSDGDIVAEFDAVDATDAEDVEPDWNVAPTKPVRAIVNRPLRDADGNPAKAPTRQLRVLSWGLVPSWAKDRTIGGRMFNARVESVADKPAFRTAYAKRRCLVPADGWYEWQTVDGPDEPIKQPLFMTPEDGHLIAFAGLYEFWRGAGPTLTTCTIITTPSAGALAEVHDRMPLVLPRSGWARWLDPEVADPHDLLQPWDEAAGEHLELRPVSRAVNKVDNNGPALIERAEPVPEAQTLF</sequence>
<dbReference type="RefSeq" id="WP_269443159.1">
    <property type="nucleotide sequence ID" value="NZ_CP097463.1"/>
</dbReference>
<dbReference type="InterPro" id="IPR003738">
    <property type="entry name" value="SRAP"/>
</dbReference>
<name>A0ABY7JZY2_9ACTN</name>
<evidence type="ECO:0000256" key="4">
    <source>
        <dbReference type="ARBA" id="ARBA00022801"/>
    </source>
</evidence>
<keyword evidence="3" id="KW-0227">DNA damage</keyword>
<dbReference type="Pfam" id="PF02586">
    <property type="entry name" value="SRAP"/>
    <property type="match status" value="1"/>
</dbReference>
<reference evidence="9" key="1">
    <citation type="submission" date="2022-05" db="EMBL/GenBank/DDBJ databases">
        <title>Jatrophihabitans sp. SB3-54 whole genome sequence.</title>
        <authorList>
            <person name="Suh M.K."/>
            <person name="Eom M.K."/>
            <person name="Kim J.S."/>
            <person name="Kim H.S."/>
            <person name="Do H.E."/>
            <person name="Shin Y.K."/>
            <person name="Lee J.-S."/>
        </authorList>
    </citation>
    <scope>NUCLEOTIDE SEQUENCE</scope>
    <source>
        <strain evidence="9">SB3-54</strain>
    </source>
</reference>
<dbReference type="PANTHER" id="PTHR13604:SF0">
    <property type="entry name" value="ABASIC SITE PROCESSING PROTEIN HMCES"/>
    <property type="match status" value="1"/>
</dbReference>
<evidence type="ECO:0000256" key="8">
    <source>
        <dbReference type="RuleBase" id="RU364100"/>
    </source>
</evidence>
<evidence type="ECO:0000256" key="6">
    <source>
        <dbReference type="ARBA" id="ARBA00023125"/>
    </source>
</evidence>
<gene>
    <name evidence="9" type="ORF">M6B22_19165</name>
</gene>
<evidence type="ECO:0000313" key="10">
    <source>
        <dbReference type="Proteomes" id="UP001164693"/>
    </source>
</evidence>
<protein>
    <recommendedName>
        <fullName evidence="8">Abasic site processing protein</fullName>
        <ecNumber evidence="8">3.4.-.-</ecNumber>
    </recommendedName>
</protein>
<keyword evidence="10" id="KW-1185">Reference proteome</keyword>
<keyword evidence="7" id="KW-0456">Lyase</keyword>
<dbReference type="EMBL" id="CP097463">
    <property type="protein sequence ID" value="WAX56626.1"/>
    <property type="molecule type" value="Genomic_DNA"/>
</dbReference>
<keyword evidence="4 8" id="KW-0378">Hydrolase</keyword>
<keyword evidence="6" id="KW-0238">DNA-binding</keyword>
<comment type="similarity">
    <text evidence="1 8">Belongs to the SOS response-associated peptidase family.</text>
</comment>
<dbReference type="EC" id="3.4.-.-" evidence="8"/>
<accession>A0ABY7JZY2</accession>
<evidence type="ECO:0000256" key="1">
    <source>
        <dbReference type="ARBA" id="ARBA00008136"/>
    </source>
</evidence>
<keyword evidence="2 8" id="KW-0645">Protease</keyword>
<dbReference type="SUPFAM" id="SSF143081">
    <property type="entry name" value="BB1717-like"/>
    <property type="match status" value="1"/>
</dbReference>
<evidence type="ECO:0000256" key="2">
    <source>
        <dbReference type="ARBA" id="ARBA00022670"/>
    </source>
</evidence>
<evidence type="ECO:0000256" key="5">
    <source>
        <dbReference type="ARBA" id="ARBA00023124"/>
    </source>
</evidence>